<evidence type="ECO:0000259" key="14">
    <source>
        <dbReference type="Pfam" id="PF00288"/>
    </source>
</evidence>
<feature type="domain" description="GHMP kinase N-terminal" evidence="14">
    <location>
        <begin position="66"/>
        <end position="150"/>
    </location>
</feature>
<protein>
    <recommendedName>
        <fullName evidence="4 13">Homoserine kinase</fullName>
        <shortName evidence="13">HK</shortName>
        <shortName evidence="13">HSK</shortName>
        <ecNumber evidence="3 13">2.7.1.39</ecNumber>
    </recommendedName>
</protein>
<dbReference type="InterPro" id="IPR036554">
    <property type="entry name" value="GHMP_kinase_C_sf"/>
</dbReference>
<dbReference type="EC" id="2.7.1.39" evidence="3 13"/>
<comment type="function">
    <text evidence="12 13">Catalyzes the ATP-dependent phosphorylation of L-homoserine to L-homoserine phosphate.</text>
</comment>
<sequence>MDVQDAAVTVEVPATTANLGPGFDSVGLALGLTDRVTLSGRSEGSSDLIDVVGAGADSVPRDDSHLVLGTIRQLYRDEGLDFGPLHLSCVNQIPHGQGLGSSASAIVAALLAGKTFAQRQGADVSGIDVFQIASDMEGHPDNVAPCVFGGMNISWDEDGRWNLAQLLPHPDIRVTLAIPDTVLSTRTARDLIPAMIAHKDAVRNSARTALLVHAFTTDPSLLLPATEDFLHQRYRREAYPRTYRLVCELRERGLAAAVSGAGPAVIVFSTTDPVDVLADVARSDPHGFQVTHTQINTTGARVL</sequence>
<evidence type="ECO:0000256" key="5">
    <source>
        <dbReference type="ARBA" id="ARBA00022605"/>
    </source>
</evidence>
<evidence type="ECO:0000313" key="16">
    <source>
        <dbReference type="EMBL" id="PRZ43382.1"/>
    </source>
</evidence>
<dbReference type="PANTHER" id="PTHR20861:SF1">
    <property type="entry name" value="HOMOSERINE KINASE"/>
    <property type="match status" value="1"/>
</dbReference>
<dbReference type="Gene3D" id="3.30.230.10">
    <property type="match status" value="1"/>
</dbReference>
<reference evidence="16 17" key="1">
    <citation type="submission" date="2018-03" db="EMBL/GenBank/DDBJ databases">
        <title>Genomic Encyclopedia of Archaeal and Bacterial Type Strains, Phase II (KMG-II): from individual species to whole genera.</title>
        <authorList>
            <person name="Goeker M."/>
        </authorList>
    </citation>
    <scope>NUCLEOTIDE SEQUENCE [LARGE SCALE GENOMIC DNA]</scope>
    <source>
        <strain evidence="16 17">DSM 100065</strain>
    </source>
</reference>
<dbReference type="GO" id="GO:0009088">
    <property type="term" value="P:threonine biosynthetic process"/>
    <property type="evidence" value="ECO:0007669"/>
    <property type="project" value="UniProtKB-UniRule"/>
</dbReference>
<dbReference type="PROSITE" id="PS00627">
    <property type="entry name" value="GHMP_KINASES_ATP"/>
    <property type="match status" value="1"/>
</dbReference>
<evidence type="ECO:0000256" key="12">
    <source>
        <dbReference type="ARBA" id="ARBA00049954"/>
    </source>
</evidence>
<dbReference type="Pfam" id="PF08544">
    <property type="entry name" value="GHMP_kinases_C"/>
    <property type="match status" value="1"/>
</dbReference>
<dbReference type="InterPro" id="IPR000870">
    <property type="entry name" value="Homoserine_kinase"/>
</dbReference>
<dbReference type="UniPathway" id="UPA00050">
    <property type="reaction ID" value="UER00064"/>
</dbReference>
<keyword evidence="9 13" id="KW-0418">Kinase</keyword>
<evidence type="ECO:0000259" key="15">
    <source>
        <dbReference type="Pfam" id="PF08544"/>
    </source>
</evidence>
<evidence type="ECO:0000256" key="11">
    <source>
        <dbReference type="ARBA" id="ARBA00049375"/>
    </source>
</evidence>
<evidence type="ECO:0000256" key="3">
    <source>
        <dbReference type="ARBA" id="ARBA00012078"/>
    </source>
</evidence>
<dbReference type="RefSeq" id="WP_106347557.1">
    <property type="nucleotide sequence ID" value="NZ_PVUE01000002.1"/>
</dbReference>
<keyword evidence="7 13" id="KW-0791">Threonine biosynthesis</keyword>
<dbReference type="GO" id="GO:0005524">
    <property type="term" value="F:ATP binding"/>
    <property type="evidence" value="ECO:0007669"/>
    <property type="project" value="UniProtKB-UniRule"/>
</dbReference>
<dbReference type="OrthoDB" id="9769912at2"/>
<keyword evidence="17" id="KW-1185">Reference proteome</keyword>
<name>A0A2T1A461_9ACTN</name>
<comment type="pathway">
    <text evidence="1 13">Amino-acid biosynthesis; L-threonine biosynthesis; L-threonine from L-aspartate: step 4/5.</text>
</comment>
<feature type="binding site" evidence="13">
    <location>
        <begin position="94"/>
        <end position="104"/>
    </location>
    <ligand>
        <name>ATP</name>
        <dbReference type="ChEBI" id="CHEBI:30616"/>
    </ligand>
</feature>
<dbReference type="InterPro" id="IPR014721">
    <property type="entry name" value="Ribsml_uS5_D2-typ_fold_subgr"/>
</dbReference>
<keyword evidence="5 13" id="KW-0028">Amino-acid biosynthesis</keyword>
<evidence type="ECO:0000256" key="6">
    <source>
        <dbReference type="ARBA" id="ARBA00022679"/>
    </source>
</evidence>
<dbReference type="InterPro" id="IPR020568">
    <property type="entry name" value="Ribosomal_Su5_D2-typ_SF"/>
</dbReference>
<dbReference type="PANTHER" id="PTHR20861">
    <property type="entry name" value="HOMOSERINE/4-DIPHOSPHOCYTIDYL-2-C-METHYL-D-ERYTHRITOL KINASE"/>
    <property type="match status" value="1"/>
</dbReference>
<evidence type="ECO:0000256" key="2">
    <source>
        <dbReference type="ARBA" id="ARBA00007370"/>
    </source>
</evidence>
<keyword evidence="6 13" id="KW-0808">Transferase</keyword>
<dbReference type="HAMAP" id="MF_00384">
    <property type="entry name" value="Homoser_kinase"/>
    <property type="match status" value="1"/>
</dbReference>
<dbReference type="PRINTS" id="PR00958">
    <property type="entry name" value="HOMSERKINASE"/>
</dbReference>
<dbReference type="Pfam" id="PF00288">
    <property type="entry name" value="GHMP_kinases_N"/>
    <property type="match status" value="1"/>
</dbReference>
<evidence type="ECO:0000256" key="4">
    <source>
        <dbReference type="ARBA" id="ARBA00017858"/>
    </source>
</evidence>
<accession>A0A2T1A461</accession>
<dbReference type="InterPro" id="IPR006203">
    <property type="entry name" value="GHMP_knse_ATP-bd_CS"/>
</dbReference>
<comment type="subcellular location">
    <subcellularLocation>
        <location evidence="13">Cytoplasm</location>
    </subcellularLocation>
</comment>
<evidence type="ECO:0000256" key="13">
    <source>
        <dbReference type="HAMAP-Rule" id="MF_00384"/>
    </source>
</evidence>
<evidence type="ECO:0000256" key="10">
    <source>
        <dbReference type="ARBA" id="ARBA00022840"/>
    </source>
</evidence>
<evidence type="ECO:0000256" key="7">
    <source>
        <dbReference type="ARBA" id="ARBA00022697"/>
    </source>
</evidence>
<dbReference type="InterPro" id="IPR013750">
    <property type="entry name" value="GHMP_kinase_C_dom"/>
</dbReference>
<dbReference type="InterPro" id="IPR006204">
    <property type="entry name" value="GHMP_kinase_N_dom"/>
</dbReference>
<dbReference type="EMBL" id="PVUE01000002">
    <property type="protein sequence ID" value="PRZ43382.1"/>
    <property type="molecule type" value="Genomic_DNA"/>
</dbReference>
<dbReference type="Gene3D" id="3.30.70.890">
    <property type="entry name" value="GHMP kinase, C-terminal domain"/>
    <property type="match status" value="1"/>
</dbReference>
<dbReference type="AlphaFoldDB" id="A0A2T1A461"/>
<keyword evidence="8 13" id="KW-0547">Nucleotide-binding</keyword>
<evidence type="ECO:0000256" key="9">
    <source>
        <dbReference type="ARBA" id="ARBA00022777"/>
    </source>
</evidence>
<evidence type="ECO:0000313" key="17">
    <source>
        <dbReference type="Proteomes" id="UP000237752"/>
    </source>
</evidence>
<comment type="catalytic activity">
    <reaction evidence="11 13">
        <text>L-homoserine + ATP = O-phospho-L-homoserine + ADP + H(+)</text>
        <dbReference type="Rhea" id="RHEA:13985"/>
        <dbReference type="ChEBI" id="CHEBI:15378"/>
        <dbReference type="ChEBI" id="CHEBI:30616"/>
        <dbReference type="ChEBI" id="CHEBI:57476"/>
        <dbReference type="ChEBI" id="CHEBI:57590"/>
        <dbReference type="ChEBI" id="CHEBI:456216"/>
        <dbReference type="EC" id="2.7.1.39"/>
    </reaction>
</comment>
<keyword evidence="10 13" id="KW-0067">ATP-binding</keyword>
<dbReference type="GO" id="GO:0005737">
    <property type="term" value="C:cytoplasm"/>
    <property type="evidence" value="ECO:0007669"/>
    <property type="project" value="UniProtKB-SubCell"/>
</dbReference>
<dbReference type="Proteomes" id="UP000237752">
    <property type="component" value="Unassembled WGS sequence"/>
</dbReference>
<dbReference type="GO" id="GO:0004413">
    <property type="term" value="F:homoserine kinase activity"/>
    <property type="evidence" value="ECO:0007669"/>
    <property type="project" value="UniProtKB-UniRule"/>
</dbReference>
<comment type="caution">
    <text evidence="16">The sequence shown here is derived from an EMBL/GenBank/DDBJ whole genome shotgun (WGS) entry which is preliminary data.</text>
</comment>
<keyword evidence="13" id="KW-0963">Cytoplasm</keyword>
<dbReference type="SUPFAM" id="SSF55060">
    <property type="entry name" value="GHMP Kinase, C-terminal domain"/>
    <property type="match status" value="1"/>
</dbReference>
<proteinExistence type="inferred from homology"/>
<evidence type="ECO:0000256" key="1">
    <source>
        <dbReference type="ARBA" id="ARBA00005015"/>
    </source>
</evidence>
<evidence type="ECO:0000256" key="8">
    <source>
        <dbReference type="ARBA" id="ARBA00022741"/>
    </source>
</evidence>
<gene>
    <name evidence="13" type="primary">thrB</name>
    <name evidence="16" type="ORF">CLV47_10268</name>
</gene>
<dbReference type="NCBIfam" id="TIGR00191">
    <property type="entry name" value="thrB"/>
    <property type="match status" value="1"/>
</dbReference>
<comment type="similarity">
    <text evidence="2 13">Belongs to the GHMP kinase family. Homoserine kinase subfamily.</text>
</comment>
<organism evidence="16 17">
    <name type="scientific">Antricoccus suffuscus</name>
    <dbReference type="NCBI Taxonomy" id="1629062"/>
    <lineage>
        <taxon>Bacteria</taxon>
        <taxon>Bacillati</taxon>
        <taxon>Actinomycetota</taxon>
        <taxon>Actinomycetes</taxon>
        <taxon>Geodermatophilales</taxon>
        <taxon>Antricoccaceae</taxon>
        <taxon>Antricoccus</taxon>
    </lineage>
</organism>
<dbReference type="PIRSF" id="PIRSF000676">
    <property type="entry name" value="Homoser_kin"/>
    <property type="match status" value="1"/>
</dbReference>
<feature type="domain" description="GHMP kinase C-terminal" evidence="15">
    <location>
        <begin position="229"/>
        <end position="278"/>
    </location>
</feature>
<dbReference type="SUPFAM" id="SSF54211">
    <property type="entry name" value="Ribosomal protein S5 domain 2-like"/>
    <property type="match status" value="1"/>
</dbReference>